<accession>A0A930HN53</accession>
<dbReference type="RefSeq" id="WP_273160326.1">
    <property type="nucleotide sequence ID" value="NZ_CAUSHM010000026.1"/>
</dbReference>
<sequence>MLILTLENIPSDISKNEKLKILILSCPNFKTVLNKKNLHADIEEEVSDGIYRIRMFEYGKGENTINSVAWLILDTKNNTLKDITYDSEMPILLNYDKRIYLDFVENFLKKKELIFPTKESIASFFKNISTFKLPFEYDYEFIIDLPKTTTPSKAIIPFIATLVDDKTDLFDCRVAKLPSINNYHLLLIFAKDQKGEGRFFLCALDSKYNLTDKLLIYTAKDIQWKDKIENCYIHYHIIGSNKITLKEIVAVPEKNVLYKKSSYSFINGKFKVSK</sequence>
<name>A0A930HN53_9BACT</name>
<comment type="caution">
    <text evidence="1">The sequence shown here is derived from an EMBL/GenBank/DDBJ whole genome shotgun (WGS) entry which is preliminary data.</text>
</comment>
<dbReference type="Proteomes" id="UP000771736">
    <property type="component" value="Unassembled WGS sequence"/>
</dbReference>
<proteinExistence type="predicted"/>
<gene>
    <name evidence="1" type="ORF">HXN26_07715</name>
</gene>
<reference evidence="1" key="1">
    <citation type="submission" date="2020-04" db="EMBL/GenBank/DDBJ databases">
        <title>Deep metagenomics examines the oral microbiome during advanced dental caries in children, revealing novel taxa and co-occurrences with host molecules.</title>
        <authorList>
            <person name="Baker J.L."/>
            <person name="Morton J.T."/>
            <person name="Dinis M."/>
            <person name="Alvarez R."/>
            <person name="Tran N.C."/>
            <person name="Knight R."/>
            <person name="Edlund A."/>
        </authorList>
    </citation>
    <scope>NUCLEOTIDE SEQUENCE</scope>
    <source>
        <strain evidence="1">JCVI_44_bin.5</strain>
    </source>
</reference>
<evidence type="ECO:0000313" key="1">
    <source>
        <dbReference type="EMBL" id="MBF1384718.1"/>
    </source>
</evidence>
<organism evidence="1 2">
    <name type="scientific">Prevotella aurantiaca</name>
    <dbReference type="NCBI Taxonomy" id="596085"/>
    <lineage>
        <taxon>Bacteria</taxon>
        <taxon>Pseudomonadati</taxon>
        <taxon>Bacteroidota</taxon>
        <taxon>Bacteroidia</taxon>
        <taxon>Bacteroidales</taxon>
        <taxon>Prevotellaceae</taxon>
        <taxon>Prevotella</taxon>
    </lineage>
</organism>
<dbReference type="EMBL" id="JABZSJ010000041">
    <property type="protein sequence ID" value="MBF1384718.1"/>
    <property type="molecule type" value="Genomic_DNA"/>
</dbReference>
<evidence type="ECO:0000313" key="2">
    <source>
        <dbReference type="Proteomes" id="UP000771736"/>
    </source>
</evidence>
<protein>
    <submittedName>
        <fullName evidence="1">Uncharacterized protein</fullName>
    </submittedName>
</protein>
<dbReference type="AlphaFoldDB" id="A0A930HN53"/>